<keyword evidence="2" id="KW-1185">Reference proteome</keyword>
<comment type="caution">
    <text evidence="1">The sequence shown here is derived from an EMBL/GenBank/DDBJ whole genome shotgun (WGS) entry which is preliminary data.</text>
</comment>
<reference evidence="1" key="1">
    <citation type="submission" date="2021-02" db="EMBL/GenBank/DDBJ databases">
        <authorList>
            <person name="Nieuwenhuis M."/>
            <person name="Van De Peppel L.J.J."/>
        </authorList>
    </citation>
    <scope>NUCLEOTIDE SEQUENCE</scope>
    <source>
        <strain evidence="1">D49</strain>
    </source>
</reference>
<reference evidence="1" key="2">
    <citation type="submission" date="2021-10" db="EMBL/GenBank/DDBJ databases">
        <title>Phylogenomics reveals ancestral predisposition of the termite-cultivated fungus Termitomyces towards a domesticated lifestyle.</title>
        <authorList>
            <person name="Auxier B."/>
            <person name="Grum-Grzhimaylo A."/>
            <person name="Cardenas M.E."/>
            <person name="Lodge J.D."/>
            <person name="Laessoe T."/>
            <person name="Pedersen O."/>
            <person name="Smith M.E."/>
            <person name="Kuyper T.W."/>
            <person name="Franco-Molano E.A."/>
            <person name="Baroni T.J."/>
            <person name="Aanen D.K."/>
        </authorList>
    </citation>
    <scope>NUCLEOTIDE SEQUENCE</scope>
    <source>
        <strain evidence="1">D49</strain>
    </source>
</reference>
<gene>
    <name evidence="1" type="ORF">H0H81_004856</name>
</gene>
<accession>A0A9P7GFW5</accession>
<feature type="non-terminal residue" evidence="1">
    <location>
        <position position="1"/>
    </location>
</feature>
<evidence type="ECO:0000313" key="1">
    <source>
        <dbReference type="EMBL" id="KAG5649283.1"/>
    </source>
</evidence>
<dbReference type="AlphaFoldDB" id="A0A9P7GFW5"/>
<name>A0A9P7GFW5_9AGAR</name>
<dbReference type="EMBL" id="JABCKI010001231">
    <property type="protein sequence ID" value="KAG5649283.1"/>
    <property type="molecule type" value="Genomic_DNA"/>
</dbReference>
<dbReference type="Proteomes" id="UP000717328">
    <property type="component" value="Unassembled WGS sequence"/>
</dbReference>
<protein>
    <submittedName>
        <fullName evidence="1">Uncharacterized protein</fullName>
    </submittedName>
</protein>
<sequence length="96" mass="10967">YDLLIDKHARNHRREPEFKAQSFFRQLQHIFIVPLPAIPDLGLQPTSFILAAIQNCVVEAKNNLDMHYYKKLGHVERRVGGGLKAKENGFSTVPRG</sequence>
<proteinExistence type="predicted"/>
<evidence type="ECO:0000313" key="2">
    <source>
        <dbReference type="Proteomes" id="UP000717328"/>
    </source>
</evidence>
<organism evidence="1 2">
    <name type="scientific">Sphagnurus paluster</name>
    <dbReference type="NCBI Taxonomy" id="117069"/>
    <lineage>
        <taxon>Eukaryota</taxon>
        <taxon>Fungi</taxon>
        <taxon>Dikarya</taxon>
        <taxon>Basidiomycota</taxon>
        <taxon>Agaricomycotina</taxon>
        <taxon>Agaricomycetes</taxon>
        <taxon>Agaricomycetidae</taxon>
        <taxon>Agaricales</taxon>
        <taxon>Tricholomatineae</taxon>
        <taxon>Lyophyllaceae</taxon>
        <taxon>Sphagnurus</taxon>
    </lineage>
</organism>
<dbReference type="OrthoDB" id="6613063at2759"/>